<protein>
    <submittedName>
        <fullName evidence="5">Protein DEHYDRATION-INDUCED 19</fullName>
    </submittedName>
</protein>
<dbReference type="Pfam" id="PF05605">
    <property type="entry name" value="zf-Di19"/>
    <property type="match status" value="1"/>
</dbReference>
<dbReference type="Proteomes" id="UP001237642">
    <property type="component" value="Unassembled WGS sequence"/>
</dbReference>
<dbReference type="PANTHER" id="PTHR31875:SF6">
    <property type="entry name" value="PROTEIN DEHYDRATION-INDUCED 19"/>
    <property type="match status" value="1"/>
</dbReference>
<dbReference type="Pfam" id="PF14571">
    <property type="entry name" value="Di19_C"/>
    <property type="match status" value="1"/>
</dbReference>
<dbReference type="PANTHER" id="PTHR31875">
    <property type="entry name" value="PROTEIN DEHYDRATION-INDUCED 19"/>
    <property type="match status" value="1"/>
</dbReference>
<evidence type="ECO:0000259" key="4">
    <source>
        <dbReference type="Pfam" id="PF14571"/>
    </source>
</evidence>
<feature type="compositionally biased region" description="Polar residues" evidence="2">
    <location>
        <begin position="191"/>
        <end position="213"/>
    </location>
</feature>
<dbReference type="InterPro" id="IPR008598">
    <property type="entry name" value="Di19_Zn-bd"/>
</dbReference>
<name>A0AAD8HL91_9APIA</name>
<dbReference type="InterPro" id="IPR033347">
    <property type="entry name" value="Di19"/>
</dbReference>
<comment type="caution">
    <text evidence="5">The sequence shown here is derived from an EMBL/GenBank/DDBJ whole genome shotgun (WGS) entry which is preliminary data.</text>
</comment>
<feature type="domain" description="Di19 C-terminal" evidence="4">
    <location>
        <begin position="130"/>
        <end position="239"/>
    </location>
</feature>
<evidence type="ECO:0000313" key="6">
    <source>
        <dbReference type="Proteomes" id="UP001237642"/>
    </source>
</evidence>
<dbReference type="EMBL" id="JAUIZM010000008">
    <property type="protein sequence ID" value="KAK1368711.1"/>
    <property type="molecule type" value="Genomic_DNA"/>
</dbReference>
<evidence type="ECO:0000313" key="5">
    <source>
        <dbReference type="EMBL" id="KAK1368711.1"/>
    </source>
</evidence>
<proteinExistence type="inferred from homology"/>
<reference evidence="5" key="1">
    <citation type="submission" date="2023-02" db="EMBL/GenBank/DDBJ databases">
        <title>Genome of toxic invasive species Heracleum sosnowskyi carries increased number of genes despite the absence of recent whole-genome duplications.</title>
        <authorList>
            <person name="Schelkunov M."/>
            <person name="Shtratnikova V."/>
            <person name="Makarenko M."/>
            <person name="Klepikova A."/>
            <person name="Omelchenko D."/>
            <person name="Novikova G."/>
            <person name="Obukhova E."/>
            <person name="Bogdanov V."/>
            <person name="Penin A."/>
            <person name="Logacheva M."/>
        </authorList>
    </citation>
    <scope>NUCLEOTIDE SEQUENCE</scope>
    <source>
        <strain evidence="5">Hsosn_3</strain>
        <tissue evidence="5">Leaf</tissue>
    </source>
</reference>
<evidence type="ECO:0000259" key="3">
    <source>
        <dbReference type="Pfam" id="PF05605"/>
    </source>
</evidence>
<comment type="similarity">
    <text evidence="1">Belongs to the Di19 family.</text>
</comment>
<keyword evidence="6" id="KW-1185">Reference proteome</keyword>
<accession>A0AAD8HL91</accession>
<feature type="region of interest" description="Disordered" evidence="2">
    <location>
        <begin position="191"/>
        <end position="217"/>
    </location>
</feature>
<evidence type="ECO:0000256" key="2">
    <source>
        <dbReference type="SAM" id="MobiDB-lite"/>
    </source>
</evidence>
<evidence type="ECO:0000256" key="1">
    <source>
        <dbReference type="ARBA" id="ARBA00007109"/>
    </source>
</evidence>
<dbReference type="InterPro" id="IPR027935">
    <property type="entry name" value="Di19_C"/>
</dbReference>
<gene>
    <name evidence="5" type="ORF">POM88_034803</name>
</gene>
<feature type="domain" description="Di19 zinc-binding" evidence="3">
    <location>
        <begin position="51"/>
        <end position="103"/>
    </location>
</feature>
<reference evidence="5" key="2">
    <citation type="submission" date="2023-05" db="EMBL/GenBank/DDBJ databases">
        <authorList>
            <person name="Schelkunov M.I."/>
        </authorList>
    </citation>
    <scope>NUCLEOTIDE SEQUENCE</scope>
    <source>
        <strain evidence="5">Hsosn_3</strain>
        <tissue evidence="5">Leaf</tissue>
    </source>
</reference>
<dbReference type="AlphaFoldDB" id="A0AAD8HL91"/>
<sequence length="242" mass="27516">MDSEYWTSRLAAAKRHFIHHHQHNNNRLSSSHMDRLNMDDFVDVEEEGRPDFPCPYCYEEYDLASLCLHLKDEHPSESRVTVCPVCSVKVARDMLTHIRMQHGHLLKISFGMEMRRRRLRRVAVPDSQTLSLLGRDLREAHLQVLLGGGAYRSSTVTPSAAATDPLLSSLIMNYPTSEAEEITKAVTSCTEDSSTKNTGSQHLWKSSFDPSLSTEERQKRISQDARKAMFMQDLVVSALLVE</sequence>
<organism evidence="5 6">
    <name type="scientific">Heracleum sosnowskyi</name>
    <dbReference type="NCBI Taxonomy" id="360622"/>
    <lineage>
        <taxon>Eukaryota</taxon>
        <taxon>Viridiplantae</taxon>
        <taxon>Streptophyta</taxon>
        <taxon>Embryophyta</taxon>
        <taxon>Tracheophyta</taxon>
        <taxon>Spermatophyta</taxon>
        <taxon>Magnoliopsida</taxon>
        <taxon>eudicotyledons</taxon>
        <taxon>Gunneridae</taxon>
        <taxon>Pentapetalae</taxon>
        <taxon>asterids</taxon>
        <taxon>campanulids</taxon>
        <taxon>Apiales</taxon>
        <taxon>Apiaceae</taxon>
        <taxon>Apioideae</taxon>
        <taxon>apioid superclade</taxon>
        <taxon>Tordylieae</taxon>
        <taxon>Tordyliinae</taxon>
        <taxon>Heracleum</taxon>
    </lineage>
</organism>